<reference evidence="3" key="1">
    <citation type="journal article" date="2019" name="Int. J. Syst. Evol. Microbiol.">
        <title>The Global Catalogue of Microorganisms (GCM) 10K type strain sequencing project: providing services to taxonomists for standard genome sequencing and annotation.</title>
        <authorList>
            <consortium name="The Broad Institute Genomics Platform"/>
            <consortium name="The Broad Institute Genome Sequencing Center for Infectious Disease"/>
            <person name="Wu L."/>
            <person name="Ma J."/>
        </authorList>
    </citation>
    <scope>NUCLEOTIDE SEQUENCE [LARGE SCALE GENOMIC DNA]</scope>
    <source>
        <strain evidence="3">JCM 4542</strain>
    </source>
</reference>
<dbReference type="EMBL" id="BAAASL010000011">
    <property type="protein sequence ID" value="GAA2718451.1"/>
    <property type="molecule type" value="Genomic_DNA"/>
</dbReference>
<name>A0ABP6GBA7_9ACTN</name>
<dbReference type="RefSeq" id="WP_344436158.1">
    <property type="nucleotide sequence ID" value="NZ_BAAASL010000011.1"/>
</dbReference>
<protein>
    <recommendedName>
        <fullName evidence="4">Chromosome partition protein Smc</fullName>
    </recommendedName>
</protein>
<keyword evidence="3" id="KW-1185">Reference proteome</keyword>
<evidence type="ECO:0000313" key="3">
    <source>
        <dbReference type="Proteomes" id="UP001500886"/>
    </source>
</evidence>
<organism evidence="2 3">
    <name type="scientific">Streptomyces luteosporeus</name>
    <dbReference type="NCBI Taxonomy" id="173856"/>
    <lineage>
        <taxon>Bacteria</taxon>
        <taxon>Bacillati</taxon>
        <taxon>Actinomycetota</taxon>
        <taxon>Actinomycetes</taxon>
        <taxon>Kitasatosporales</taxon>
        <taxon>Streptomycetaceae</taxon>
        <taxon>Streptomyces</taxon>
    </lineage>
</organism>
<proteinExistence type="predicted"/>
<evidence type="ECO:0000313" key="2">
    <source>
        <dbReference type="EMBL" id="GAA2718451.1"/>
    </source>
</evidence>
<keyword evidence="1" id="KW-0175">Coiled coil</keyword>
<sequence>MTGEYDHQIRDLDSRIDALESDLRSLSGKFGYTEDLGYELRNIRDDIAGTEGKLDELDTDLRDHITDTNRALQRLIGQVRLLEGQLLASGGAQLADLDTVTQEQRRLARAVARGREASSVLLTPHERSAHQQRIQRFESTVEHHRQHRTAVISTVGKLTRTTAPGDREKAAAELAQALATEQHLRQTLDHQADLLKAADTALAADAQARAEKHGVIEAGKKAEQKLILALRSRLADAISQRKLLPTWFVTVLGSAPPAARTQQWLETATQVLLYRLTYDISDQVVALGDKPVGRGGPRTEWYKQLATDLRRWR</sequence>
<evidence type="ECO:0000256" key="1">
    <source>
        <dbReference type="SAM" id="Coils"/>
    </source>
</evidence>
<gene>
    <name evidence="2" type="ORF">GCM10010315_33900</name>
</gene>
<comment type="caution">
    <text evidence="2">The sequence shown here is derived from an EMBL/GenBank/DDBJ whole genome shotgun (WGS) entry which is preliminary data.</text>
</comment>
<accession>A0ABP6GBA7</accession>
<feature type="coiled-coil region" evidence="1">
    <location>
        <begin position="9"/>
        <end position="60"/>
    </location>
</feature>
<dbReference type="Proteomes" id="UP001500886">
    <property type="component" value="Unassembled WGS sequence"/>
</dbReference>
<evidence type="ECO:0008006" key="4">
    <source>
        <dbReference type="Google" id="ProtNLM"/>
    </source>
</evidence>